<protein>
    <submittedName>
        <fullName evidence="1">Uncharacterized protein</fullName>
    </submittedName>
</protein>
<organism evidence="1">
    <name type="scientific">marine sediment metagenome</name>
    <dbReference type="NCBI Taxonomy" id="412755"/>
    <lineage>
        <taxon>unclassified sequences</taxon>
        <taxon>metagenomes</taxon>
        <taxon>ecological metagenomes</taxon>
    </lineage>
</organism>
<comment type="caution">
    <text evidence="1">The sequence shown here is derived from an EMBL/GenBank/DDBJ whole genome shotgun (WGS) entry which is preliminary data.</text>
</comment>
<sequence length="36" mass="4267">RMQLIQRERKCSTITMLFETAKKILFGTEITVSHKK</sequence>
<evidence type="ECO:0000313" key="1">
    <source>
        <dbReference type="EMBL" id="GAH77831.1"/>
    </source>
</evidence>
<proteinExistence type="predicted"/>
<name>X1I5Y7_9ZZZZ</name>
<reference evidence="1" key="1">
    <citation type="journal article" date="2014" name="Front. Microbiol.">
        <title>High frequency of phylogenetically diverse reductive dehalogenase-homologous genes in deep subseafloor sedimentary metagenomes.</title>
        <authorList>
            <person name="Kawai M."/>
            <person name="Futagami T."/>
            <person name="Toyoda A."/>
            <person name="Takaki Y."/>
            <person name="Nishi S."/>
            <person name="Hori S."/>
            <person name="Arai W."/>
            <person name="Tsubouchi T."/>
            <person name="Morono Y."/>
            <person name="Uchiyama I."/>
            <person name="Ito T."/>
            <person name="Fujiyama A."/>
            <person name="Inagaki F."/>
            <person name="Takami H."/>
        </authorList>
    </citation>
    <scope>NUCLEOTIDE SEQUENCE</scope>
    <source>
        <strain evidence="1">Expedition CK06-06</strain>
    </source>
</reference>
<dbReference type="EMBL" id="BARU01040438">
    <property type="protein sequence ID" value="GAH77831.1"/>
    <property type="molecule type" value="Genomic_DNA"/>
</dbReference>
<dbReference type="AlphaFoldDB" id="X1I5Y7"/>
<feature type="non-terminal residue" evidence="1">
    <location>
        <position position="1"/>
    </location>
</feature>
<gene>
    <name evidence="1" type="ORF">S03H2_62517</name>
</gene>
<accession>X1I5Y7</accession>